<reference evidence="6" key="1">
    <citation type="journal article" date="2010" name="Genome Biol.">
        <title>Genome sequence of the necrotrophic plant pathogen Pythium ultimum reveals original pathogenicity mechanisms and effector repertoire.</title>
        <authorList>
            <person name="Levesque C.A."/>
            <person name="Brouwer H."/>
            <person name="Cano L."/>
            <person name="Hamilton J.P."/>
            <person name="Holt C."/>
            <person name="Huitema E."/>
            <person name="Raffaele S."/>
            <person name="Robideau G.P."/>
            <person name="Thines M."/>
            <person name="Win J."/>
            <person name="Zerillo M.M."/>
            <person name="Beakes G.W."/>
            <person name="Boore J.L."/>
            <person name="Busam D."/>
            <person name="Dumas B."/>
            <person name="Ferriera S."/>
            <person name="Fuerstenberg S.I."/>
            <person name="Gachon C.M."/>
            <person name="Gaulin E."/>
            <person name="Govers F."/>
            <person name="Grenville-Briggs L."/>
            <person name="Horner N."/>
            <person name="Hostetler J."/>
            <person name="Jiang R.H."/>
            <person name="Johnson J."/>
            <person name="Krajaejun T."/>
            <person name="Lin H."/>
            <person name="Meijer H.J."/>
            <person name="Moore B."/>
            <person name="Morris P."/>
            <person name="Phuntmart V."/>
            <person name="Puiu D."/>
            <person name="Shetty J."/>
            <person name="Stajich J.E."/>
            <person name="Tripathy S."/>
            <person name="Wawra S."/>
            <person name="van West P."/>
            <person name="Whitty B.R."/>
            <person name="Coutinho P.M."/>
            <person name="Henrissat B."/>
            <person name="Martin F."/>
            <person name="Thomas P.D."/>
            <person name="Tyler B.M."/>
            <person name="De Vries R.P."/>
            <person name="Kamoun S."/>
            <person name="Yandell M."/>
            <person name="Tisserat N."/>
            <person name="Buell C.R."/>
        </authorList>
    </citation>
    <scope>NUCLEOTIDE SEQUENCE</scope>
    <source>
        <strain evidence="6">DAOM:BR144</strain>
    </source>
</reference>
<keyword evidence="6" id="KW-1185">Reference proteome</keyword>
<evidence type="ECO:0000256" key="1">
    <source>
        <dbReference type="ARBA" id="ARBA00006395"/>
    </source>
</evidence>
<proteinExistence type="inferred from homology"/>
<sequence>MATAAQELFAQGFHLSDKFFDEFHDGDTRALYEEALNCDLRRFGAPALRSDFHAATSINGPVCLQLLSVHNVAQPSARQSTPGLHPQLLQLRLTDGTQKVTALEVGPVPQLSVTLAPGTKVHVQDCRVRNGKLLLNGTNCAVLGGKVYELFTSWKANKELKEKKRVAGADQADPPPSFTEFVVSKKNTGSGSGKASTEKSAKQAPPPAAKPKADKGDEPQKQQVAPKKKDADSKNGKKKSDAKKDGAAGAGSKDRKEAISSKAGGPSAKQKKPKEKHTKQQPPKAQDNAADQHALGELPPKTQLRVESKEFVPSFLQGAAAFAMPPPPPASLRPDQGRQSHKELTPIASKTKNNTKPSKKQSENSDKRSQQHAQVTTTDTAEVKVGKPKKPRDTTKDATEKTKMKPDKTGKNATPKRSGEKQDSKTQSGSRSEAKTSEKAAKLQPDAADNGNKSSKAAELKRTPGTAKTSAKPAQMYVLKQSANLGDSAHAPSTCDAQQQAKTANRKEKKPPQKNARKGDGETKGETAV</sequence>
<organism evidence="5 6">
    <name type="scientific">Globisporangium ultimum (strain ATCC 200006 / CBS 805.95 / DAOM BR144)</name>
    <name type="common">Pythium ultimum</name>
    <dbReference type="NCBI Taxonomy" id="431595"/>
    <lineage>
        <taxon>Eukaryota</taxon>
        <taxon>Sar</taxon>
        <taxon>Stramenopiles</taxon>
        <taxon>Oomycota</taxon>
        <taxon>Peronosporomycetes</taxon>
        <taxon>Pythiales</taxon>
        <taxon>Pythiaceae</taxon>
        <taxon>Globisporangium</taxon>
    </lineage>
</organism>
<evidence type="ECO:0000313" key="5">
    <source>
        <dbReference type="EnsemblProtists" id="PYU1_T014819"/>
    </source>
</evidence>
<feature type="compositionally biased region" description="Polar residues" evidence="3">
    <location>
        <begin position="185"/>
        <end position="195"/>
    </location>
</feature>
<accession>K3XC70</accession>
<feature type="compositionally biased region" description="Basic and acidic residues" evidence="3">
    <location>
        <begin position="432"/>
        <end position="441"/>
    </location>
</feature>
<dbReference type="Pfam" id="PF08585">
    <property type="entry name" value="RMI1_N_C"/>
    <property type="match status" value="1"/>
</dbReference>
<dbReference type="SMART" id="SM01161">
    <property type="entry name" value="DUF1767"/>
    <property type="match status" value="1"/>
</dbReference>
<feature type="compositionally biased region" description="Basic residues" evidence="3">
    <location>
        <begin position="269"/>
        <end position="279"/>
    </location>
</feature>
<evidence type="ECO:0000256" key="2">
    <source>
        <dbReference type="ARBA" id="ARBA00018987"/>
    </source>
</evidence>
<feature type="compositionally biased region" description="Basic and acidic residues" evidence="3">
    <location>
        <begin position="227"/>
        <end position="259"/>
    </location>
</feature>
<dbReference type="AlphaFoldDB" id="K3XC70"/>
<reference evidence="6" key="2">
    <citation type="submission" date="2010-04" db="EMBL/GenBank/DDBJ databases">
        <authorList>
            <person name="Buell R."/>
            <person name="Hamilton J."/>
            <person name="Hostetler J."/>
        </authorList>
    </citation>
    <scope>NUCLEOTIDE SEQUENCE [LARGE SCALE GENOMIC DNA]</scope>
    <source>
        <strain evidence="6">DAOM:BR144</strain>
    </source>
</reference>
<dbReference type="GO" id="GO:0031422">
    <property type="term" value="C:RecQ family helicase-topoisomerase III complex"/>
    <property type="evidence" value="ECO:0007669"/>
    <property type="project" value="TreeGrafter"/>
</dbReference>
<reference evidence="5" key="3">
    <citation type="submission" date="2015-02" db="UniProtKB">
        <authorList>
            <consortium name="EnsemblProtists"/>
        </authorList>
    </citation>
    <scope>IDENTIFICATION</scope>
    <source>
        <strain evidence="5">DAOM BR144</strain>
    </source>
</reference>
<feature type="domain" description="RecQ mediated genome instability protein 1 OB-fold" evidence="4">
    <location>
        <begin position="58"/>
        <end position="157"/>
    </location>
</feature>
<dbReference type="PANTHER" id="PTHR14790:SF15">
    <property type="entry name" value="RECQ-MEDIATED GENOME INSTABILITY PROTEIN 1"/>
    <property type="match status" value="1"/>
</dbReference>
<dbReference type="InterPro" id="IPR013894">
    <property type="entry name" value="RMI1_OB"/>
</dbReference>
<dbReference type="PANTHER" id="PTHR14790">
    <property type="entry name" value="RECQ-MEDIATED GENOME INSTABILITY PROTEIN 1 RMI1"/>
    <property type="match status" value="1"/>
</dbReference>
<dbReference type="InParanoid" id="K3XC70"/>
<feature type="compositionally biased region" description="Basic and acidic residues" evidence="3">
    <location>
        <begin position="335"/>
        <end position="344"/>
    </location>
</feature>
<dbReference type="VEuPathDB" id="FungiDB:PYU1_G014788"/>
<feature type="compositionally biased region" description="Basic and acidic residues" evidence="3">
    <location>
        <begin position="360"/>
        <end position="369"/>
    </location>
</feature>
<dbReference type="Proteomes" id="UP000019132">
    <property type="component" value="Unassembled WGS sequence"/>
</dbReference>
<evidence type="ECO:0000256" key="3">
    <source>
        <dbReference type="SAM" id="MobiDB-lite"/>
    </source>
</evidence>
<feature type="compositionally biased region" description="Basic and acidic residues" evidence="3">
    <location>
        <begin position="517"/>
        <end position="529"/>
    </location>
</feature>
<comment type="similarity">
    <text evidence="1">Belongs to the RMI1 family.</text>
</comment>
<feature type="compositionally biased region" description="Polar residues" evidence="3">
    <location>
        <begin position="371"/>
        <end position="380"/>
    </location>
</feature>
<feature type="compositionally biased region" description="Basic and acidic residues" evidence="3">
    <location>
        <begin position="211"/>
        <end position="220"/>
    </location>
</feature>
<dbReference type="InterPro" id="IPR042470">
    <property type="entry name" value="RMI1_N_C_sf"/>
</dbReference>
<protein>
    <recommendedName>
        <fullName evidence="2">RecQ-mediated genome instability protein 1</fullName>
    </recommendedName>
</protein>
<dbReference type="GO" id="GO:0000724">
    <property type="term" value="P:double-strand break repair via homologous recombination"/>
    <property type="evidence" value="ECO:0007669"/>
    <property type="project" value="TreeGrafter"/>
</dbReference>
<evidence type="ECO:0000259" key="4">
    <source>
        <dbReference type="Pfam" id="PF08585"/>
    </source>
</evidence>
<dbReference type="HOGENOM" id="CLU_515359_0_0_1"/>
<dbReference type="EMBL" id="ADOS01001592">
    <property type="status" value="NOT_ANNOTATED_CDS"/>
    <property type="molecule type" value="Genomic_DNA"/>
</dbReference>
<dbReference type="GO" id="GO:0016604">
    <property type="term" value="C:nuclear body"/>
    <property type="evidence" value="ECO:0007669"/>
    <property type="project" value="TreeGrafter"/>
</dbReference>
<feature type="region of interest" description="Disordered" evidence="3">
    <location>
        <begin position="165"/>
        <end position="529"/>
    </location>
</feature>
<dbReference type="eggNOG" id="KOG3683">
    <property type="taxonomic scope" value="Eukaryota"/>
</dbReference>
<dbReference type="Gene3D" id="2.40.50.770">
    <property type="entry name" value="RecQ-mediated genome instability protein Rmi1, C-terminal domain"/>
    <property type="match status" value="1"/>
</dbReference>
<name>K3XC70_GLOUD</name>
<dbReference type="EnsemblProtists" id="PYU1_T014819">
    <property type="protein sequence ID" value="PYU1_T014819"/>
    <property type="gene ID" value="PYU1_G014788"/>
</dbReference>
<evidence type="ECO:0000313" key="6">
    <source>
        <dbReference type="Proteomes" id="UP000019132"/>
    </source>
</evidence>
<dbReference type="STRING" id="431595.K3XC70"/>
<feature type="compositionally biased region" description="Basic and acidic residues" evidence="3">
    <location>
        <begin position="381"/>
        <end position="410"/>
    </location>
</feature>
<dbReference type="GO" id="GO:0000712">
    <property type="term" value="P:resolution of meiotic recombination intermediates"/>
    <property type="evidence" value="ECO:0007669"/>
    <property type="project" value="TreeGrafter"/>
</dbReference>